<name>A0A251UAM4_HELAN</name>
<evidence type="ECO:0000313" key="1">
    <source>
        <dbReference type="EMBL" id="OTG19916.1"/>
    </source>
</evidence>
<dbReference type="InParanoid" id="A0A251UAM4"/>
<evidence type="ECO:0000313" key="2">
    <source>
        <dbReference type="Proteomes" id="UP000215914"/>
    </source>
</evidence>
<dbReference type="Proteomes" id="UP000215914">
    <property type="component" value="Chromosome 7"/>
</dbReference>
<dbReference type="EMBL" id="CM007896">
    <property type="protein sequence ID" value="OTG19916.1"/>
    <property type="molecule type" value="Genomic_DNA"/>
</dbReference>
<organism evidence="1 2">
    <name type="scientific">Helianthus annuus</name>
    <name type="common">Common sunflower</name>
    <dbReference type="NCBI Taxonomy" id="4232"/>
    <lineage>
        <taxon>Eukaryota</taxon>
        <taxon>Viridiplantae</taxon>
        <taxon>Streptophyta</taxon>
        <taxon>Embryophyta</taxon>
        <taxon>Tracheophyta</taxon>
        <taxon>Spermatophyta</taxon>
        <taxon>Magnoliopsida</taxon>
        <taxon>eudicotyledons</taxon>
        <taxon>Gunneridae</taxon>
        <taxon>Pentapetalae</taxon>
        <taxon>asterids</taxon>
        <taxon>campanulids</taxon>
        <taxon>Asterales</taxon>
        <taxon>Asteraceae</taxon>
        <taxon>Asteroideae</taxon>
        <taxon>Heliantheae alliance</taxon>
        <taxon>Heliantheae</taxon>
        <taxon>Helianthus</taxon>
    </lineage>
</organism>
<gene>
    <name evidence="1" type="ORF">HannXRQ_Chr07g0187211</name>
</gene>
<keyword evidence="2" id="KW-1185">Reference proteome</keyword>
<proteinExistence type="predicted"/>
<sequence length="54" mass="6406">MEKTTGDPRLFPFCFGGCRRCMEFSRMHRYTLKKNCIHIVLFYYSCCCIVSKAL</sequence>
<protein>
    <submittedName>
        <fullName evidence="1">Uncharacterized protein</fullName>
    </submittedName>
</protein>
<dbReference type="AlphaFoldDB" id="A0A251UAM4"/>
<accession>A0A251UAM4</accession>
<reference evidence="2" key="1">
    <citation type="journal article" date="2017" name="Nature">
        <title>The sunflower genome provides insights into oil metabolism, flowering and Asterid evolution.</title>
        <authorList>
            <person name="Badouin H."/>
            <person name="Gouzy J."/>
            <person name="Grassa C.J."/>
            <person name="Murat F."/>
            <person name="Staton S.E."/>
            <person name="Cottret L."/>
            <person name="Lelandais-Briere C."/>
            <person name="Owens G.L."/>
            <person name="Carrere S."/>
            <person name="Mayjonade B."/>
            <person name="Legrand L."/>
            <person name="Gill N."/>
            <person name="Kane N.C."/>
            <person name="Bowers J.E."/>
            <person name="Hubner S."/>
            <person name="Bellec A."/>
            <person name="Berard A."/>
            <person name="Berges H."/>
            <person name="Blanchet N."/>
            <person name="Boniface M.C."/>
            <person name="Brunel D."/>
            <person name="Catrice O."/>
            <person name="Chaidir N."/>
            <person name="Claudel C."/>
            <person name="Donnadieu C."/>
            <person name="Faraut T."/>
            <person name="Fievet G."/>
            <person name="Helmstetter N."/>
            <person name="King M."/>
            <person name="Knapp S.J."/>
            <person name="Lai Z."/>
            <person name="Le Paslier M.C."/>
            <person name="Lippi Y."/>
            <person name="Lorenzon L."/>
            <person name="Mandel J.R."/>
            <person name="Marage G."/>
            <person name="Marchand G."/>
            <person name="Marquand E."/>
            <person name="Bret-Mestries E."/>
            <person name="Morien E."/>
            <person name="Nambeesan S."/>
            <person name="Nguyen T."/>
            <person name="Pegot-Espagnet P."/>
            <person name="Pouilly N."/>
            <person name="Raftis F."/>
            <person name="Sallet E."/>
            <person name="Schiex T."/>
            <person name="Thomas J."/>
            <person name="Vandecasteele C."/>
            <person name="Vares D."/>
            <person name="Vear F."/>
            <person name="Vautrin S."/>
            <person name="Crespi M."/>
            <person name="Mangin B."/>
            <person name="Burke J.M."/>
            <person name="Salse J."/>
            <person name="Munos S."/>
            <person name="Vincourt P."/>
            <person name="Rieseberg L.H."/>
            <person name="Langlade N.B."/>
        </authorList>
    </citation>
    <scope>NUCLEOTIDE SEQUENCE [LARGE SCALE GENOMIC DNA]</scope>
    <source>
        <strain evidence="2">cv. SF193</strain>
    </source>
</reference>